<dbReference type="EC" id="3.4.11.-" evidence="17"/>
<dbReference type="InterPro" id="IPR034016">
    <property type="entry name" value="M1_APN-typ"/>
</dbReference>
<dbReference type="CDD" id="cd09601">
    <property type="entry name" value="M1_APN-Q_like"/>
    <property type="match status" value="1"/>
</dbReference>
<evidence type="ECO:0000256" key="16">
    <source>
        <dbReference type="PIRSR" id="PIRSR634016-4"/>
    </source>
</evidence>
<evidence type="ECO:0000256" key="2">
    <source>
        <dbReference type="ARBA" id="ARBA00004609"/>
    </source>
</evidence>
<dbReference type="FunFam" id="1.25.50.20:FF:000002">
    <property type="entry name" value="Aminopeptidase"/>
    <property type="match status" value="1"/>
</dbReference>
<feature type="domain" description="Aminopeptidase N-like N-terminal" evidence="20">
    <location>
        <begin position="19"/>
        <end position="199"/>
    </location>
</feature>
<dbReference type="InterPro" id="IPR014782">
    <property type="entry name" value="Peptidase_M1_dom"/>
</dbReference>
<evidence type="ECO:0000256" key="7">
    <source>
        <dbReference type="ARBA" id="ARBA00022670"/>
    </source>
</evidence>
<dbReference type="PRINTS" id="PR00756">
    <property type="entry name" value="ALADIPTASE"/>
</dbReference>
<dbReference type="InterPro" id="IPR045357">
    <property type="entry name" value="Aminopeptidase_N-like_N"/>
</dbReference>
<dbReference type="GO" id="GO:0006508">
    <property type="term" value="P:proteolysis"/>
    <property type="evidence" value="ECO:0007669"/>
    <property type="project" value="UniProtKB-KW"/>
</dbReference>
<evidence type="ECO:0000259" key="19">
    <source>
        <dbReference type="Pfam" id="PF11838"/>
    </source>
</evidence>
<evidence type="ECO:0000256" key="4">
    <source>
        <dbReference type="ARBA" id="ARBA00022438"/>
    </source>
</evidence>
<feature type="active site" description="Proton acceptor" evidence="14">
    <location>
        <position position="306"/>
    </location>
</feature>
<keyword evidence="10 15" id="KW-0862">Zinc</keyword>
<evidence type="ECO:0000256" key="15">
    <source>
        <dbReference type="PIRSR" id="PIRSR634016-3"/>
    </source>
</evidence>
<evidence type="ECO:0000256" key="9">
    <source>
        <dbReference type="ARBA" id="ARBA00022801"/>
    </source>
</evidence>
<evidence type="ECO:0000256" key="3">
    <source>
        <dbReference type="ARBA" id="ARBA00010136"/>
    </source>
</evidence>
<comment type="cofactor">
    <cofactor evidence="15 17">
        <name>Zn(2+)</name>
        <dbReference type="ChEBI" id="CHEBI:29105"/>
    </cofactor>
    <text evidence="15 17">Binds 1 zinc ion per subunit.</text>
</comment>
<dbReference type="PANTHER" id="PTHR11533">
    <property type="entry name" value="PROTEASE M1 ZINC METALLOPROTEASE"/>
    <property type="match status" value="1"/>
</dbReference>
<dbReference type="Pfam" id="PF17900">
    <property type="entry name" value="Peptidase_M1_N"/>
    <property type="match status" value="1"/>
</dbReference>
<evidence type="ECO:0000256" key="8">
    <source>
        <dbReference type="ARBA" id="ARBA00022723"/>
    </source>
</evidence>
<dbReference type="GO" id="GO:0016285">
    <property type="term" value="F:alanyl aminopeptidase activity"/>
    <property type="evidence" value="ECO:0007669"/>
    <property type="project" value="UniProtKB-EC"/>
</dbReference>
<dbReference type="EMBL" id="MF741658">
    <property type="protein sequence ID" value="AVD96941.1"/>
    <property type="molecule type" value="mRNA"/>
</dbReference>
<dbReference type="PANTHER" id="PTHR11533:SF174">
    <property type="entry name" value="PUROMYCIN-SENSITIVE AMINOPEPTIDASE-RELATED"/>
    <property type="match status" value="1"/>
</dbReference>
<feature type="domain" description="Peptidase M1 membrane alanine aminopeptidase" evidence="18">
    <location>
        <begin position="234"/>
        <end position="449"/>
    </location>
</feature>
<evidence type="ECO:0000259" key="18">
    <source>
        <dbReference type="Pfam" id="PF01433"/>
    </source>
</evidence>
<dbReference type="GO" id="GO:0098552">
    <property type="term" value="C:side of membrane"/>
    <property type="evidence" value="ECO:0007669"/>
    <property type="project" value="UniProtKB-KW"/>
</dbReference>
<evidence type="ECO:0000256" key="13">
    <source>
        <dbReference type="ARBA" id="ARBA00052895"/>
    </source>
</evidence>
<keyword evidence="6" id="KW-0472">Membrane</keyword>
<evidence type="ECO:0000256" key="17">
    <source>
        <dbReference type="RuleBase" id="RU364040"/>
    </source>
</evidence>
<dbReference type="GO" id="GO:0008270">
    <property type="term" value="F:zinc ion binding"/>
    <property type="evidence" value="ECO:0007669"/>
    <property type="project" value="UniProtKB-UniRule"/>
</dbReference>
<evidence type="ECO:0000256" key="14">
    <source>
        <dbReference type="PIRSR" id="PIRSR634016-1"/>
    </source>
</evidence>
<dbReference type="InterPro" id="IPR042097">
    <property type="entry name" value="Aminopeptidase_N-like_N_sf"/>
</dbReference>
<evidence type="ECO:0000256" key="12">
    <source>
        <dbReference type="ARBA" id="ARBA00023288"/>
    </source>
</evidence>
<evidence type="ECO:0000313" key="21">
    <source>
        <dbReference type="EMBL" id="AVD96941.1"/>
    </source>
</evidence>
<keyword evidence="5" id="KW-0963">Cytoplasm</keyword>
<evidence type="ECO:0000259" key="20">
    <source>
        <dbReference type="Pfam" id="PF17900"/>
    </source>
</evidence>
<feature type="binding site" evidence="15">
    <location>
        <position position="309"/>
    </location>
    <ligand>
        <name>Zn(2+)</name>
        <dbReference type="ChEBI" id="CHEBI:29105"/>
        <note>catalytic</note>
    </ligand>
</feature>
<keyword evidence="6" id="KW-0325">Glycoprotein</keyword>
<name>A0A2L1IQ83_NILLU</name>
<organism evidence="21">
    <name type="scientific">Nilaparvata lugens</name>
    <name type="common">Brown planthopper</name>
    <dbReference type="NCBI Taxonomy" id="108931"/>
    <lineage>
        <taxon>Eukaryota</taxon>
        <taxon>Metazoa</taxon>
        <taxon>Ecdysozoa</taxon>
        <taxon>Arthropoda</taxon>
        <taxon>Hexapoda</taxon>
        <taxon>Insecta</taxon>
        <taxon>Pterygota</taxon>
        <taxon>Neoptera</taxon>
        <taxon>Paraneoptera</taxon>
        <taxon>Hemiptera</taxon>
        <taxon>Auchenorrhyncha</taxon>
        <taxon>Fulgoroidea</taxon>
        <taxon>Delphacidae</taxon>
        <taxon>Delphacinae</taxon>
        <taxon>Nilaparvata</taxon>
    </lineage>
</organism>
<dbReference type="AlphaFoldDB" id="A0A2L1IQ83"/>
<keyword evidence="9 17" id="KW-0378">Hydrolase</keyword>
<dbReference type="FunFam" id="1.10.390.10:FF:000001">
    <property type="entry name" value="Aminopeptidase"/>
    <property type="match status" value="1"/>
</dbReference>
<dbReference type="Gene3D" id="2.60.40.1910">
    <property type="match status" value="1"/>
</dbReference>
<evidence type="ECO:0000256" key="1">
    <source>
        <dbReference type="ARBA" id="ARBA00004496"/>
    </source>
</evidence>
<dbReference type="Gene3D" id="2.60.40.1730">
    <property type="entry name" value="tricorn interacting facor f3 domain"/>
    <property type="match status" value="1"/>
</dbReference>
<dbReference type="SUPFAM" id="SSF55486">
    <property type="entry name" value="Metalloproteases ('zincins'), catalytic domain"/>
    <property type="match status" value="1"/>
</dbReference>
<dbReference type="GO" id="GO:0005886">
    <property type="term" value="C:plasma membrane"/>
    <property type="evidence" value="ECO:0007669"/>
    <property type="project" value="UniProtKB-SubCell"/>
</dbReference>
<feature type="site" description="Transition state stabilizer" evidence="16">
    <location>
        <position position="390"/>
    </location>
</feature>
<accession>A0A2L1IQ83</accession>
<evidence type="ECO:0000256" key="10">
    <source>
        <dbReference type="ARBA" id="ARBA00022833"/>
    </source>
</evidence>
<dbReference type="Pfam" id="PF01433">
    <property type="entry name" value="Peptidase_M1"/>
    <property type="match status" value="1"/>
</dbReference>
<feature type="domain" description="ERAP1-like C-terminal" evidence="19">
    <location>
        <begin position="537"/>
        <end position="851"/>
    </location>
</feature>
<dbReference type="InterPro" id="IPR001930">
    <property type="entry name" value="Peptidase_M1"/>
</dbReference>
<dbReference type="InterPro" id="IPR024571">
    <property type="entry name" value="ERAP1-like_C_dom"/>
</dbReference>
<keyword evidence="12" id="KW-0449">Lipoprotein</keyword>
<keyword evidence="8 15" id="KW-0479">Metal-binding</keyword>
<evidence type="ECO:0000256" key="5">
    <source>
        <dbReference type="ARBA" id="ARBA00022490"/>
    </source>
</evidence>
<feature type="binding site" evidence="15">
    <location>
        <position position="328"/>
    </location>
    <ligand>
        <name>Zn(2+)</name>
        <dbReference type="ChEBI" id="CHEBI:29105"/>
        <note>catalytic</note>
    </ligand>
</feature>
<dbReference type="OrthoDB" id="275509at2759"/>
<keyword evidence="6" id="KW-0336">GPI-anchor</keyword>
<dbReference type="GO" id="GO:0005615">
    <property type="term" value="C:extracellular space"/>
    <property type="evidence" value="ECO:0007669"/>
    <property type="project" value="TreeGrafter"/>
</dbReference>
<feature type="binding site" evidence="15">
    <location>
        <position position="305"/>
    </location>
    <ligand>
        <name>Zn(2+)</name>
        <dbReference type="ChEBI" id="CHEBI:29105"/>
        <note>catalytic</note>
    </ligand>
</feature>
<sequence>MDTSQREKKFERLPTVVRPKSYKIHIKPSLEKFTFLVIESINVLINDPVDRITVNSVGLKYSKVELQHSNGDVFTPETKLSVEDETLSLFFPNPLATGSATVSFECSGTLNDDTKGFYRSSLRNDKSKYMAITQFESTYARMCFPCWDEPLIKAVFDITITAPKGCTAVSNMPVKDEVVESNGERTMIFETTPLMSTYLVAMCVGEYEYIESQTSDGVTLRLYTEPGLVNQGSFALEFTAKVLAFYKDYFGISYTLPKLDLMAAANFVGAMENWGLMLYHDHELLIDPVNSTKSRKQSVALTVAHEIGHMWFGNLVTMEWWTHLWLKEGFATYLQWYCCAHFFPEFELWTQFLGRQIYAYELDSLEGSHPIEVPVTHPSQIFEVFDSISYTKGSALIRLIQNYIGDSEFRKGLNLYLTRHQYKNTITEDLWEALEEVSSKPVRSVMYTWTSQKGFPLITVDAVHSPDHSSKPNTRTLNISQKKFSFTDFSSGEADSSLWLVPLSYYKSNSPTEIVKDIVLDKRETTIEVTNVSDDEFVKFNPDVVGFYRVKYPAEVLQQFLPSIKSKTMSALDRVGLVDDLFALARAGESDTAQFLKFIQEFSDEDNYVVWSTISNCLRKIKTLLANTELENSLDAFGRNLFKNIAKKIGWEAKENESYLDGKLRPLLIYDQCITFNDEEALKEATKRFQDHLQGVSVISNELKSTTYSAAMLNADEAAFEHMMKMYKECNISEEKDRIGEALCCCRNEQLLIKALEFAISDDVLIPNGCDMIISVTRTKLGRDVAWKFLQDNWQLIYVRFKHHFMLPAIVNSILCHFSKEEKVVEIENFMAGHEHSFVERKIKQVCGSIRQNADWLKRDFEGMKSFFLIN</sequence>
<dbReference type="Gene3D" id="1.10.390.10">
    <property type="entry name" value="Neutral Protease Domain 2"/>
    <property type="match status" value="1"/>
</dbReference>
<dbReference type="SUPFAM" id="SSF63737">
    <property type="entry name" value="Leukotriene A4 hydrolase N-terminal domain"/>
    <property type="match status" value="1"/>
</dbReference>
<dbReference type="InterPro" id="IPR027268">
    <property type="entry name" value="Peptidase_M4/M1_CTD_sf"/>
</dbReference>
<protein>
    <recommendedName>
        <fullName evidence="17">Aminopeptidase</fullName>
        <ecNumber evidence="17">3.4.11.-</ecNumber>
    </recommendedName>
</protein>
<keyword evidence="7 17" id="KW-0645">Protease</keyword>
<keyword evidence="4 17" id="KW-0031">Aminopeptidase</keyword>
<reference evidence="21" key="1">
    <citation type="journal article" date="2018" name="J. Insect Sci.">
        <title>Analysis of Homologs of Cry-toxin Receptor-Related Proteins in the Midgut of a Non-Bt Target, Nilaparvata lugens (Stal) (Hemiptera: Delphacidae).</title>
        <authorList>
            <person name="Shao E."/>
            <person name="Lin L."/>
            <person name="Liu S."/>
            <person name="Zhang J."/>
            <person name="Chen X."/>
            <person name="Sha L."/>
            <person name="Huang Z."/>
            <person name="Huang B."/>
            <person name="Guan X."/>
        </authorList>
    </citation>
    <scope>NUCLEOTIDE SEQUENCE</scope>
</reference>
<dbReference type="GO" id="GO:0005737">
    <property type="term" value="C:cytoplasm"/>
    <property type="evidence" value="ECO:0007669"/>
    <property type="project" value="UniProtKB-SubCell"/>
</dbReference>
<dbReference type="InterPro" id="IPR050344">
    <property type="entry name" value="Peptidase_M1_aminopeptidases"/>
</dbReference>
<comment type="catalytic activity">
    <reaction evidence="13">
        <text>Release of an N-terminal amino acid, preferentially alanine, from a wide range of peptides, amides and arylamides.</text>
        <dbReference type="EC" id="3.4.11.14"/>
    </reaction>
</comment>
<dbReference type="Pfam" id="PF11838">
    <property type="entry name" value="ERAP1_C"/>
    <property type="match status" value="1"/>
</dbReference>
<comment type="similarity">
    <text evidence="3 17">Belongs to the peptidase M1 family.</text>
</comment>
<dbReference type="FunFam" id="2.60.40.1910:FF:000002">
    <property type="entry name" value="Aminopeptidase"/>
    <property type="match status" value="1"/>
</dbReference>
<proteinExistence type="evidence at transcript level"/>
<dbReference type="GO" id="GO:0042277">
    <property type="term" value="F:peptide binding"/>
    <property type="evidence" value="ECO:0007669"/>
    <property type="project" value="TreeGrafter"/>
</dbReference>
<dbReference type="GO" id="GO:0043171">
    <property type="term" value="P:peptide catabolic process"/>
    <property type="evidence" value="ECO:0007669"/>
    <property type="project" value="TreeGrafter"/>
</dbReference>
<comment type="subcellular location">
    <subcellularLocation>
        <location evidence="2">Cell membrane</location>
        <topology evidence="2">Lipid-anchor</topology>
        <topology evidence="2">GPI-anchor</topology>
    </subcellularLocation>
    <subcellularLocation>
        <location evidence="1">Cytoplasm</location>
    </subcellularLocation>
</comment>
<evidence type="ECO:0000256" key="11">
    <source>
        <dbReference type="ARBA" id="ARBA00023049"/>
    </source>
</evidence>
<dbReference type="GO" id="GO:0070006">
    <property type="term" value="F:metalloaminopeptidase activity"/>
    <property type="evidence" value="ECO:0007669"/>
    <property type="project" value="TreeGrafter"/>
</dbReference>
<evidence type="ECO:0000256" key="6">
    <source>
        <dbReference type="ARBA" id="ARBA00022622"/>
    </source>
</evidence>
<keyword evidence="11 17" id="KW-0482">Metalloprotease</keyword>
<dbReference type="Gene3D" id="1.25.50.20">
    <property type="match status" value="1"/>
</dbReference>